<dbReference type="GO" id="GO:0060271">
    <property type="term" value="P:cilium assembly"/>
    <property type="evidence" value="ECO:0007669"/>
    <property type="project" value="TreeGrafter"/>
</dbReference>
<keyword evidence="4" id="KW-0970">Cilium biogenesis/degradation</keyword>
<evidence type="ECO:0000256" key="5">
    <source>
        <dbReference type="ARBA" id="ARBA00023180"/>
    </source>
</evidence>
<dbReference type="InterPro" id="IPR011677">
    <property type="entry name" value="TCTN1-3_dom"/>
</dbReference>
<gene>
    <name evidence="8" type="ORF">GDO78_022339</name>
</gene>
<dbReference type="AlphaFoldDB" id="A0A8J6EGI3"/>
<dbReference type="InterPro" id="IPR040354">
    <property type="entry name" value="TCTN1-3"/>
</dbReference>
<evidence type="ECO:0000313" key="8">
    <source>
        <dbReference type="EMBL" id="KAG9468611.1"/>
    </source>
</evidence>
<feature type="domain" description="Tectonic-1-3" evidence="6">
    <location>
        <begin position="120"/>
        <end position="269"/>
    </location>
</feature>
<reference evidence="8" key="1">
    <citation type="thesis" date="2020" institute="ProQuest LLC" country="789 East Eisenhower Parkway, Ann Arbor, MI, USA">
        <title>Comparative Genomics and Chromosome Evolution.</title>
        <authorList>
            <person name="Mudd A.B."/>
        </authorList>
    </citation>
    <scope>NUCLEOTIDE SEQUENCE</scope>
    <source>
        <strain evidence="8">HN-11 Male</strain>
        <tissue evidence="8">Kidney and liver</tissue>
    </source>
</reference>
<dbReference type="Proteomes" id="UP000770717">
    <property type="component" value="Unassembled WGS sequence"/>
</dbReference>
<dbReference type="InterPro" id="IPR057724">
    <property type="entry name" value="TCTN1-3_N"/>
</dbReference>
<evidence type="ECO:0000259" key="7">
    <source>
        <dbReference type="Pfam" id="PF25752"/>
    </source>
</evidence>
<sequence length="499" mass="52967">MVAICTCDLTPGNCDINCCCDPDCSSSDPTSVFSFCKPGSTKAERWSCLYNWLIFRNNTPFTTTLLGAAPAELFCVSSGDASLNYFVAPQKVGAENFTSISDPYRGASFSPASASVPAFSSFYRAGDPILTNSTSGALGVLRQPAPSGDQTLCSDYNPARFLQSRVTSCVRVLRNLTASCEAELYLSPSFYYQDITVLRVPADATDRSAVRVPITSSVTAAPVLRGDVCNNLVTQVVYTVLYNGTQGITSVSVDFTLSNVSAANTRVSQMFSTLYKPVAAASPDSVQSRSGNPGYLVGLPVLSDISPLSLLRSLVGDSCSYSTVRFGVNALSGCAIRGREQEACGDLQARAYRLLLGGAAPGSLAMFGNITAGQAGDRTPIIYQNCSLQGDCASSCLIPTSLHMQILWASAGLLSNPQPQVVGARFVFGCQFVQCQAPTTLQAQVSFTDMTRRGPAPRSSPPVTGRAPLDFFFPFRSGTAVTTADPMLLLCILIFPLLR</sequence>
<organism evidence="8 9">
    <name type="scientific">Eleutherodactylus coqui</name>
    <name type="common">Puerto Rican coqui</name>
    <dbReference type="NCBI Taxonomy" id="57060"/>
    <lineage>
        <taxon>Eukaryota</taxon>
        <taxon>Metazoa</taxon>
        <taxon>Chordata</taxon>
        <taxon>Craniata</taxon>
        <taxon>Vertebrata</taxon>
        <taxon>Euteleostomi</taxon>
        <taxon>Amphibia</taxon>
        <taxon>Batrachia</taxon>
        <taxon>Anura</taxon>
        <taxon>Neobatrachia</taxon>
        <taxon>Hyloidea</taxon>
        <taxon>Eleutherodactylidae</taxon>
        <taxon>Eleutherodactylinae</taxon>
        <taxon>Eleutherodactylus</taxon>
        <taxon>Eleutherodactylus</taxon>
    </lineage>
</organism>
<accession>A0A8J6EGI3</accession>
<comment type="subunit">
    <text evidence="2">Part of the tectonic-like complex (also named B9 complex).</text>
</comment>
<dbReference type="Pfam" id="PF07773">
    <property type="entry name" value="TCTN_DUF1619"/>
    <property type="match status" value="2"/>
</dbReference>
<dbReference type="EMBL" id="WNTK01000804">
    <property type="protein sequence ID" value="KAG9468611.1"/>
    <property type="molecule type" value="Genomic_DNA"/>
</dbReference>
<proteinExistence type="inferred from homology"/>
<keyword evidence="5" id="KW-0325">Glycoprotein</keyword>
<evidence type="ECO:0000256" key="3">
    <source>
        <dbReference type="ARBA" id="ARBA00022729"/>
    </source>
</evidence>
<evidence type="ECO:0000256" key="1">
    <source>
        <dbReference type="ARBA" id="ARBA00007633"/>
    </source>
</evidence>
<evidence type="ECO:0000256" key="4">
    <source>
        <dbReference type="ARBA" id="ARBA00022794"/>
    </source>
</evidence>
<protein>
    <recommendedName>
        <fullName evidence="10">Tectonic domain-containing protein</fullName>
    </recommendedName>
</protein>
<feature type="domain" description="Tectonic-1-3" evidence="6">
    <location>
        <begin position="290"/>
        <end position="448"/>
    </location>
</feature>
<feature type="domain" description="Tectonic-1-3 N-terminal" evidence="7">
    <location>
        <begin position="2"/>
        <end position="97"/>
    </location>
</feature>
<keyword evidence="3" id="KW-0732">Signal</keyword>
<dbReference type="OrthoDB" id="184109at2759"/>
<evidence type="ECO:0000256" key="2">
    <source>
        <dbReference type="ARBA" id="ARBA00011495"/>
    </source>
</evidence>
<comment type="similarity">
    <text evidence="1">Belongs to the tectonic family.</text>
</comment>
<evidence type="ECO:0000259" key="6">
    <source>
        <dbReference type="Pfam" id="PF07773"/>
    </source>
</evidence>
<evidence type="ECO:0000313" key="9">
    <source>
        <dbReference type="Proteomes" id="UP000770717"/>
    </source>
</evidence>
<dbReference type="GO" id="GO:0007224">
    <property type="term" value="P:smoothened signaling pathway"/>
    <property type="evidence" value="ECO:0007669"/>
    <property type="project" value="TreeGrafter"/>
</dbReference>
<keyword evidence="9" id="KW-1185">Reference proteome</keyword>
<dbReference type="PANTHER" id="PTHR14611">
    <property type="entry name" value="TECTONIC FAMILY MEMBER"/>
    <property type="match status" value="1"/>
</dbReference>
<dbReference type="Pfam" id="PF25752">
    <property type="entry name" value="DUF1619_N"/>
    <property type="match status" value="1"/>
</dbReference>
<comment type="caution">
    <text evidence="8">The sequence shown here is derived from an EMBL/GenBank/DDBJ whole genome shotgun (WGS) entry which is preliminary data.</text>
</comment>
<evidence type="ECO:0008006" key="10">
    <source>
        <dbReference type="Google" id="ProtNLM"/>
    </source>
</evidence>
<dbReference type="PANTHER" id="PTHR14611:SF4">
    <property type="entry name" value="TECTONIC-3"/>
    <property type="match status" value="1"/>
</dbReference>
<name>A0A8J6EGI3_ELECQ</name>